<dbReference type="GO" id="GO:0046872">
    <property type="term" value="F:metal ion binding"/>
    <property type="evidence" value="ECO:0007669"/>
    <property type="project" value="UniProtKB-KW"/>
</dbReference>
<reference evidence="9" key="1">
    <citation type="journal article" date="2023" name="Insect Mol. Biol.">
        <title>Genome sequencing provides insights into the evolution of gene families encoding plant cell wall-degrading enzymes in longhorned beetles.</title>
        <authorList>
            <person name="Shin N.R."/>
            <person name="Okamura Y."/>
            <person name="Kirsch R."/>
            <person name="Pauchet Y."/>
        </authorList>
    </citation>
    <scope>NUCLEOTIDE SEQUENCE</scope>
    <source>
        <strain evidence="9">RBIC_L_NR</strain>
    </source>
</reference>
<evidence type="ECO:0000313" key="10">
    <source>
        <dbReference type="Proteomes" id="UP001162156"/>
    </source>
</evidence>
<dbReference type="GO" id="GO:0005634">
    <property type="term" value="C:nucleus"/>
    <property type="evidence" value="ECO:0007669"/>
    <property type="project" value="UniProtKB-SubCell"/>
</dbReference>
<keyword evidence="7" id="KW-0539">Nucleus</keyword>
<comment type="cofactor">
    <cofactor evidence="1">
        <name>a divalent metal cation</name>
        <dbReference type="ChEBI" id="CHEBI:60240"/>
    </cofactor>
</comment>
<feature type="domain" description="DDE Tnp4" evidence="8">
    <location>
        <begin position="167"/>
        <end position="297"/>
    </location>
</feature>
<accession>A0AAV8WW29</accession>
<evidence type="ECO:0000256" key="1">
    <source>
        <dbReference type="ARBA" id="ARBA00001968"/>
    </source>
</evidence>
<evidence type="ECO:0000256" key="5">
    <source>
        <dbReference type="ARBA" id="ARBA00022723"/>
    </source>
</evidence>
<keyword evidence="5" id="KW-0479">Metal-binding</keyword>
<evidence type="ECO:0000256" key="3">
    <source>
        <dbReference type="ARBA" id="ARBA00006958"/>
    </source>
</evidence>
<keyword evidence="4" id="KW-0540">Nuclease</keyword>
<gene>
    <name evidence="9" type="ORF">NQ314_016564</name>
</gene>
<dbReference type="InterPro" id="IPR045249">
    <property type="entry name" value="HARBI1-like"/>
</dbReference>
<evidence type="ECO:0000313" key="9">
    <source>
        <dbReference type="EMBL" id="KAJ8930649.1"/>
    </source>
</evidence>
<comment type="caution">
    <text evidence="9">The sequence shown here is derived from an EMBL/GenBank/DDBJ whole genome shotgun (WGS) entry which is preliminary data.</text>
</comment>
<dbReference type="PANTHER" id="PTHR22930:SF292">
    <property type="entry name" value="DDE TNP4 DOMAIN-CONTAINING PROTEIN"/>
    <property type="match status" value="1"/>
</dbReference>
<protein>
    <recommendedName>
        <fullName evidence="8">DDE Tnp4 domain-containing protein</fullName>
    </recommendedName>
</protein>
<comment type="similarity">
    <text evidence="3">Belongs to the HARBI1 family.</text>
</comment>
<evidence type="ECO:0000256" key="7">
    <source>
        <dbReference type="ARBA" id="ARBA00023242"/>
    </source>
</evidence>
<dbReference type="AlphaFoldDB" id="A0AAV8WW29"/>
<dbReference type="Pfam" id="PF13359">
    <property type="entry name" value="DDE_Tnp_4"/>
    <property type="match status" value="1"/>
</dbReference>
<dbReference type="GO" id="GO:0016787">
    <property type="term" value="F:hydrolase activity"/>
    <property type="evidence" value="ECO:0007669"/>
    <property type="project" value="UniProtKB-KW"/>
</dbReference>
<dbReference type="PANTHER" id="PTHR22930">
    <property type="match status" value="1"/>
</dbReference>
<evidence type="ECO:0000259" key="8">
    <source>
        <dbReference type="Pfam" id="PF13359"/>
    </source>
</evidence>
<sequence>MPNIKIITFLSAVIAQEIMFNDDSDDEVEITVLEKVDLFSEEVIPRIENHQFQLHFRIDPDTFEDLLRKLSITFTRNIKVGNPELNFEKQVLLTVWYLANLESFRSVADRFGISKSTAWSVFYKTCLKLIRINEIYLIITWPSERQAINNINAFRRKANFPGIVGAIDGSHIPIKAPINAQNSYINRKGFHSVLLQGVCDHNLKFIDCYTGEAGSIHDSMLFRRSDLSTRLPNLNFPQNGHLVGDAAYKLTTTLMVPYKNYGHLTRQQIIYNKAHSASRVLIEYCFAYLKGRFRRLKLLETTIVEFGMVKSVNTFDTFDTATFGK</sequence>
<evidence type="ECO:0000256" key="2">
    <source>
        <dbReference type="ARBA" id="ARBA00004123"/>
    </source>
</evidence>
<dbReference type="Proteomes" id="UP001162156">
    <property type="component" value="Unassembled WGS sequence"/>
</dbReference>
<dbReference type="EMBL" id="JANEYF010004595">
    <property type="protein sequence ID" value="KAJ8930649.1"/>
    <property type="molecule type" value="Genomic_DNA"/>
</dbReference>
<keyword evidence="10" id="KW-1185">Reference proteome</keyword>
<keyword evidence="6" id="KW-0378">Hydrolase</keyword>
<dbReference type="InterPro" id="IPR027806">
    <property type="entry name" value="HARBI1_dom"/>
</dbReference>
<evidence type="ECO:0000256" key="6">
    <source>
        <dbReference type="ARBA" id="ARBA00022801"/>
    </source>
</evidence>
<dbReference type="GO" id="GO:0004518">
    <property type="term" value="F:nuclease activity"/>
    <property type="evidence" value="ECO:0007669"/>
    <property type="project" value="UniProtKB-KW"/>
</dbReference>
<proteinExistence type="inferred from homology"/>
<comment type="subcellular location">
    <subcellularLocation>
        <location evidence="2">Nucleus</location>
    </subcellularLocation>
</comment>
<organism evidence="9 10">
    <name type="scientific">Rhamnusium bicolor</name>
    <dbReference type="NCBI Taxonomy" id="1586634"/>
    <lineage>
        <taxon>Eukaryota</taxon>
        <taxon>Metazoa</taxon>
        <taxon>Ecdysozoa</taxon>
        <taxon>Arthropoda</taxon>
        <taxon>Hexapoda</taxon>
        <taxon>Insecta</taxon>
        <taxon>Pterygota</taxon>
        <taxon>Neoptera</taxon>
        <taxon>Endopterygota</taxon>
        <taxon>Coleoptera</taxon>
        <taxon>Polyphaga</taxon>
        <taxon>Cucujiformia</taxon>
        <taxon>Chrysomeloidea</taxon>
        <taxon>Cerambycidae</taxon>
        <taxon>Lepturinae</taxon>
        <taxon>Rhagiini</taxon>
        <taxon>Rhamnusium</taxon>
    </lineage>
</organism>
<name>A0AAV8WW29_9CUCU</name>
<evidence type="ECO:0000256" key="4">
    <source>
        <dbReference type="ARBA" id="ARBA00022722"/>
    </source>
</evidence>